<dbReference type="AlphaFoldDB" id="A0A1G2CMP2"/>
<dbReference type="InterPro" id="IPR019288">
    <property type="entry name" value="3'-5'_exonuclease_PolB-like"/>
</dbReference>
<dbReference type="InterPro" id="IPR012337">
    <property type="entry name" value="RNaseH-like_sf"/>
</dbReference>
<dbReference type="InterPro" id="IPR036397">
    <property type="entry name" value="RNaseH_sf"/>
</dbReference>
<proteinExistence type="predicted"/>
<evidence type="ECO:0000313" key="3">
    <source>
        <dbReference type="Proteomes" id="UP000178495"/>
    </source>
</evidence>
<gene>
    <name evidence="2" type="ORF">A3A43_00910</name>
</gene>
<dbReference type="GO" id="GO:0003676">
    <property type="term" value="F:nucleic acid binding"/>
    <property type="evidence" value="ECO:0007669"/>
    <property type="project" value="InterPro"/>
</dbReference>
<dbReference type="EMBL" id="MHLC01000005">
    <property type="protein sequence ID" value="OGZ01718.1"/>
    <property type="molecule type" value="Genomic_DNA"/>
</dbReference>
<dbReference type="Gene3D" id="3.30.420.10">
    <property type="entry name" value="Ribonuclease H-like superfamily/Ribonuclease H"/>
    <property type="match status" value="1"/>
</dbReference>
<dbReference type="Proteomes" id="UP000178495">
    <property type="component" value="Unassembled WGS sequence"/>
</dbReference>
<dbReference type="STRING" id="1798652.A3A43_00910"/>
<dbReference type="SUPFAM" id="SSF53098">
    <property type="entry name" value="Ribonuclease H-like"/>
    <property type="match status" value="1"/>
</dbReference>
<protein>
    <recommendedName>
        <fullName evidence="1">Predicted 3'-5' exonuclease PolB-like domain-containing protein</fullName>
    </recommendedName>
</protein>
<evidence type="ECO:0000259" key="1">
    <source>
        <dbReference type="Pfam" id="PF10108"/>
    </source>
</evidence>
<reference evidence="2 3" key="1">
    <citation type="journal article" date="2016" name="Nat. Commun.">
        <title>Thousands of microbial genomes shed light on interconnected biogeochemical processes in an aquifer system.</title>
        <authorList>
            <person name="Anantharaman K."/>
            <person name="Brown C.T."/>
            <person name="Hug L.A."/>
            <person name="Sharon I."/>
            <person name="Castelle C.J."/>
            <person name="Probst A.J."/>
            <person name="Thomas B.C."/>
            <person name="Singh A."/>
            <person name="Wilkins M.J."/>
            <person name="Karaoz U."/>
            <person name="Brodie E.L."/>
            <person name="Williams K.H."/>
            <person name="Hubbard S.S."/>
            <person name="Banfield J.F."/>
        </authorList>
    </citation>
    <scope>NUCLEOTIDE SEQUENCE [LARGE SCALE GENOMIC DNA]</scope>
</reference>
<evidence type="ECO:0000313" key="2">
    <source>
        <dbReference type="EMBL" id="OGZ01718.1"/>
    </source>
</evidence>
<name>A0A1G2CMP2_9BACT</name>
<comment type="caution">
    <text evidence="2">The sequence shown here is derived from an EMBL/GenBank/DDBJ whole genome shotgun (WGS) entry which is preliminary data.</text>
</comment>
<feature type="domain" description="Predicted 3'-5' exonuclease PolB-like" evidence="1">
    <location>
        <begin position="99"/>
        <end position="238"/>
    </location>
</feature>
<accession>A0A1G2CMP2</accession>
<sequence>MSNGGVSGGKLILDIETVGVDFESLDHATKDGLTRWIRKESDGEEEYRIALEELKDGLGFSPLTGEIVVVGVLDYHKNEGVVYFQAPGERYKEFSEEGITFKQLEEKEMLQKFWDGARKYDYFVTFSGRSFDIPFLMIRSAAHGIRPSKDLMRGRYVYQQTPNAIHIDLQDQLSFYGALRRKGSLHLWTRAFSIESPKAQGITGDDVGRLFKEKKFLDIAKYNVGDLRATRTLYEKWQNYLNF</sequence>
<dbReference type="Pfam" id="PF10108">
    <property type="entry name" value="DNA_pol_B_exo2"/>
    <property type="match status" value="1"/>
</dbReference>
<organism evidence="2 3">
    <name type="scientific">Candidatus Liptonbacteria bacterium RIFCSPLOWO2_01_FULL_56_20</name>
    <dbReference type="NCBI Taxonomy" id="1798652"/>
    <lineage>
        <taxon>Bacteria</taxon>
        <taxon>Candidatus Liptoniibacteriota</taxon>
    </lineage>
</organism>